<evidence type="ECO:0000256" key="2">
    <source>
        <dbReference type="ARBA" id="ARBA00022801"/>
    </source>
</evidence>
<evidence type="ECO:0000256" key="3">
    <source>
        <dbReference type="SAM" id="MobiDB-lite"/>
    </source>
</evidence>
<dbReference type="Pfam" id="PF13976">
    <property type="entry name" value="gag_pre-integrs"/>
    <property type="match status" value="1"/>
</dbReference>
<accession>A0A699I864</accession>
<evidence type="ECO:0000313" key="7">
    <source>
        <dbReference type="EMBL" id="GEZ06376.1"/>
    </source>
</evidence>
<dbReference type="EMBL" id="BKCJ010237100">
    <property type="protein sequence ID" value="GEZ06376.1"/>
    <property type="molecule type" value="Genomic_DNA"/>
</dbReference>
<feature type="domain" description="GAG-pre-integrase" evidence="5">
    <location>
        <begin position="400"/>
        <end position="452"/>
    </location>
</feature>
<evidence type="ECO:0000256" key="1">
    <source>
        <dbReference type="ARBA" id="ARBA00022723"/>
    </source>
</evidence>
<feature type="compositionally biased region" description="Polar residues" evidence="3">
    <location>
        <begin position="66"/>
        <end position="83"/>
    </location>
</feature>
<dbReference type="InterPro" id="IPR013103">
    <property type="entry name" value="RVT_2"/>
</dbReference>
<feature type="domain" description="Reverse transcriptase Ty1/copia-type" evidence="4">
    <location>
        <begin position="740"/>
        <end position="821"/>
    </location>
</feature>
<feature type="non-terminal residue" evidence="7">
    <location>
        <position position="822"/>
    </location>
</feature>
<dbReference type="PANTHER" id="PTHR42648">
    <property type="entry name" value="TRANSPOSASE, PUTATIVE-RELATED"/>
    <property type="match status" value="1"/>
</dbReference>
<dbReference type="PANTHER" id="PTHR42648:SF32">
    <property type="entry name" value="RIBONUCLEASE H-LIKE DOMAIN, GAG-PRE-INTEGRASE DOMAIN PROTEIN-RELATED"/>
    <property type="match status" value="1"/>
</dbReference>
<dbReference type="GO" id="GO:0016787">
    <property type="term" value="F:hydrolase activity"/>
    <property type="evidence" value="ECO:0007669"/>
    <property type="project" value="UniProtKB-KW"/>
</dbReference>
<dbReference type="InterPro" id="IPR057670">
    <property type="entry name" value="SH3_retrovirus"/>
</dbReference>
<protein>
    <submittedName>
        <fullName evidence="7">Retrovirus-related Pol polyprotein from transposon TNT 1-94</fullName>
    </submittedName>
</protein>
<dbReference type="InterPro" id="IPR039537">
    <property type="entry name" value="Retrotran_Ty1/copia-like"/>
</dbReference>
<dbReference type="Pfam" id="PF07727">
    <property type="entry name" value="RVT_2"/>
    <property type="match status" value="1"/>
</dbReference>
<gene>
    <name evidence="7" type="ORF">Tci_478349</name>
</gene>
<organism evidence="7">
    <name type="scientific">Tanacetum cinerariifolium</name>
    <name type="common">Dalmatian daisy</name>
    <name type="synonym">Chrysanthemum cinerariifolium</name>
    <dbReference type="NCBI Taxonomy" id="118510"/>
    <lineage>
        <taxon>Eukaryota</taxon>
        <taxon>Viridiplantae</taxon>
        <taxon>Streptophyta</taxon>
        <taxon>Embryophyta</taxon>
        <taxon>Tracheophyta</taxon>
        <taxon>Spermatophyta</taxon>
        <taxon>Magnoliopsida</taxon>
        <taxon>eudicotyledons</taxon>
        <taxon>Gunneridae</taxon>
        <taxon>Pentapetalae</taxon>
        <taxon>asterids</taxon>
        <taxon>campanulids</taxon>
        <taxon>Asterales</taxon>
        <taxon>Asteraceae</taxon>
        <taxon>Asteroideae</taxon>
        <taxon>Anthemideae</taxon>
        <taxon>Anthemidinae</taxon>
        <taxon>Tanacetum</taxon>
    </lineage>
</organism>
<evidence type="ECO:0000259" key="5">
    <source>
        <dbReference type="Pfam" id="PF13976"/>
    </source>
</evidence>
<keyword evidence="2" id="KW-0378">Hydrolase</keyword>
<dbReference type="GO" id="GO:0046872">
    <property type="term" value="F:metal ion binding"/>
    <property type="evidence" value="ECO:0007669"/>
    <property type="project" value="UniProtKB-KW"/>
</dbReference>
<dbReference type="InterPro" id="IPR025724">
    <property type="entry name" value="GAG-pre-integrase_dom"/>
</dbReference>
<reference evidence="7" key="1">
    <citation type="journal article" date="2019" name="Sci. Rep.">
        <title>Draft genome of Tanacetum cinerariifolium, the natural source of mosquito coil.</title>
        <authorList>
            <person name="Yamashiro T."/>
            <person name="Shiraishi A."/>
            <person name="Satake H."/>
            <person name="Nakayama K."/>
        </authorList>
    </citation>
    <scope>NUCLEOTIDE SEQUENCE</scope>
</reference>
<keyword evidence="1" id="KW-0479">Metal-binding</keyword>
<proteinExistence type="predicted"/>
<comment type="caution">
    <text evidence="7">The sequence shown here is derived from an EMBL/GenBank/DDBJ whole genome shotgun (WGS) entry which is preliminary data.</text>
</comment>
<feature type="region of interest" description="Disordered" evidence="3">
    <location>
        <begin position="53"/>
        <end position="91"/>
    </location>
</feature>
<sequence length="822" mass="94041">MKDSELASLFGKLKYEENLIDIIYETEKNKSLVSATPLSSAYFSSSIIQDFQDGPDDEEDTKAKTLVSTHQSPFQPKPLSSPQHKPKIRPTKDFKSKYNKVKAKLALLSSSALASKASMVKKKGLIAEAYEWDKEELSSDDNEMVEVKVLMVLAEKNDAVSKEGVRNNEWAKISMRKAHTLLEMEDNDDKKVYLDYLCIDTNYVEEQRTESFILPNHDTGRILPSKSQRNTTDPSVVVTDSLVTVYDSADESSVYSTLLPPLKKLDAPAKGNKSSSASKVHSAPANKLKNVKIKDDPSLVILMKELNDFKLQISKNQSSHFRNNQLQQDHFSKKRNQPRNTQHVMKCYETCGSIGHTTTDHNYIEWFRIGEELQVKKAEALKSTKAESPNANRSKTPTRRAFENLNWLWHKRLAHLNFKTINKLAKQNLVIGIPLLVYSKDKPCSSCEKGKHHRASFKTKQTSSIKKCLHLLHMDLFGRVTPRSTIVKRHLKTPYEIFCKRNPNIIFLYVFGCPVYIRNHKDHLEKFDEKDDDGYLLGYSLISKAFRVFNTRRQQTEETYHITFDESPDAIKFLKPLEDNINIAETERYPPDGYFHPYEPSKMYQTNSIYVPFIEPYKCPEPVVPETEVSSDHNGQTDQNNHNDQNDQSISKHLSSPSIEDTSVQNPISILTPPSPIPSMVTPSPQDRWSQEKHIELVNIIGNPGARMLIRAMLKQLSAASAHECLFIDFLSEEEPKKQEGLDYDETFASVARLEAIRIFLAFATYMNFILYQMDVKSAFLNGKLKEEVYVKQPTGFESTEFPDHVCKLNKAFYELKQVPRT</sequence>
<evidence type="ECO:0000259" key="4">
    <source>
        <dbReference type="Pfam" id="PF07727"/>
    </source>
</evidence>
<dbReference type="Pfam" id="PF25597">
    <property type="entry name" value="SH3_retrovirus"/>
    <property type="match status" value="1"/>
</dbReference>
<feature type="region of interest" description="Disordered" evidence="3">
    <location>
        <begin position="622"/>
        <end position="688"/>
    </location>
</feature>
<feature type="compositionally biased region" description="Low complexity" evidence="3">
    <location>
        <begin position="632"/>
        <end position="648"/>
    </location>
</feature>
<evidence type="ECO:0000259" key="6">
    <source>
        <dbReference type="Pfam" id="PF25597"/>
    </source>
</evidence>
<feature type="compositionally biased region" description="Polar residues" evidence="3">
    <location>
        <begin position="649"/>
        <end position="666"/>
    </location>
</feature>
<name>A0A699I864_TANCI</name>
<feature type="domain" description="Retroviral polymerase SH3-like" evidence="6">
    <location>
        <begin position="513"/>
        <end position="567"/>
    </location>
</feature>
<dbReference type="AlphaFoldDB" id="A0A699I864"/>